<dbReference type="EMBL" id="CM044706">
    <property type="protein sequence ID" value="KAI5659389.1"/>
    <property type="molecule type" value="Genomic_DNA"/>
</dbReference>
<gene>
    <name evidence="1" type="ORF">M9H77_28182</name>
</gene>
<reference evidence="2" key="1">
    <citation type="journal article" date="2023" name="Nat. Plants">
        <title>Single-cell RNA sequencing provides a high-resolution roadmap for understanding the multicellular compartmentation of specialized metabolism.</title>
        <authorList>
            <person name="Sun S."/>
            <person name="Shen X."/>
            <person name="Li Y."/>
            <person name="Li Y."/>
            <person name="Wang S."/>
            <person name="Li R."/>
            <person name="Zhang H."/>
            <person name="Shen G."/>
            <person name="Guo B."/>
            <person name="Wei J."/>
            <person name="Xu J."/>
            <person name="St-Pierre B."/>
            <person name="Chen S."/>
            <person name="Sun C."/>
        </authorList>
    </citation>
    <scope>NUCLEOTIDE SEQUENCE [LARGE SCALE GENOMIC DNA]</scope>
</reference>
<proteinExistence type="predicted"/>
<comment type="caution">
    <text evidence="1">The sequence shown here is derived from an EMBL/GenBank/DDBJ whole genome shotgun (WGS) entry which is preliminary data.</text>
</comment>
<evidence type="ECO:0000313" key="2">
    <source>
        <dbReference type="Proteomes" id="UP001060085"/>
    </source>
</evidence>
<evidence type="ECO:0000313" key="1">
    <source>
        <dbReference type="EMBL" id="KAI5659389.1"/>
    </source>
</evidence>
<organism evidence="1 2">
    <name type="scientific">Catharanthus roseus</name>
    <name type="common">Madagascar periwinkle</name>
    <name type="synonym">Vinca rosea</name>
    <dbReference type="NCBI Taxonomy" id="4058"/>
    <lineage>
        <taxon>Eukaryota</taxon>
        <taxon>Viridiplantae</taxon>
        <taxon>Streptophyta</taxon>
        <taxon>Embryophyta</taxon>
        <taxon>Tracheophyta</taxon>
        <taxon>Spermatophyta</taxon>
        <taxon>Magnoliopsida</taxon>
        <taxon>eudicotyledons</taxon>
        <taxon>Gunneridae</taxon>
        <taxon>Pentapetalae</taxon>
        <taxon>asterids</taxon>
        <taxon>lamiids</taxon>
        <taxon>Gentianales</taxon>
        <taxon>Apocynaceae</taxon>
        <taxon>Rauvolfioideae</taxon>
        <taxon>Vinceae</taxon>
        <taxon>Catharanthinae</taxon>
        <taxon>Catharanthus</taxon>
    </lineage>
</organism>
<name>A0ACC0AFJ7_CATRO</name>
<sequence>MAKSQSMAKLFALFFLLLIVASFEGGQVVVVEAKHRKKQSIKFSGVCVRGTCSETCKKNEGADHGHYDPALKSKNKRFPILPIFKKPKLKWANFFSDSGHNAAQPLCVIS</sequence>
<accession>A0ACC0AFJ7</accession>
<keyword evidence="2" id="KW-1185">Reference proteome</keyword>
<dbReference type="Proteomes" id="UP001060085">
    <property type="component" value="Linkage Group LG06"/>
</dbReference>
<protein>
    <submittedName>
        <fullName evidence="1">Uncharacterized protein</fullName>
    </submittedName>
</protein>